<evidence type="ECO:0000313" key="2">
    <source>
        <dbReference type="EMBL" id="TFY81895.1"/>
    </source>
</evidence>
<feature type="compositionally biased region" description="Basic and acidic residues" evidence="1">
    <location>
        <begin position="22"/>
        <end position="32"/>
    </location>
</feature>
<sequence>MSEGHDISKDLYDHWVAQQHLEDHVAPVEKKPSSGPPLELGSTNGQAPAGADENRSVDEGDGHAC</sequence>
<protein>
    <submittedName>
        <fullName evidence="2">Uncharacterized protein</fullName>
    </submittedName>
</protein>
<proteinExistence type="predicted"/>
<dbReference type="AlphaFoldDB" id="A0A4Z0A596"/>
<dbReference type="Proteomes" id="UP000298061">
    <property type="component" value="Unassembled WGS sequence"/>
</dbReference>
<reference evidence="2 3" key="1">
    <citation type="submission" date="2019-02" db="EMBL/GenBank/DDBJ databases">
        <title>Genome sequencing of the rare red list fungi Hericium alpestre (H. flagellum).</title>
        <authorList>
            <person name="Buettner E."/>
            <person name="Kellner H."/>
        </authorList>
    </citation>
    <scope>NUCLEOTIDE SEQUENCE [LARGE SCALE GENOMIC DNA]</scope>
    <source>
        <strain evidence="2 3">DSM 108284</strain>
    </source>
</reference>
<organism evidence="2 3">
    <name type="scientific">Hericium alpestre</name>
    <dbReference type="NCBI Taxonomy" id="135208"/>
    <lineage>
        <taxon>Eukaryota</taxon>
        <taxon>Fungi</taxon>
        <taxon>Dikarya</taxon>
        <taxon>Basidiomycota</taxon>
        <taxon>Agaricomycotina</taxon>
        <taxon>Agaricomycetes</taxon>
        <taxon>Russulales</taxon>
        <taxon>Hericiaceae</taxon>
        <taxon>Hericium</taxon>
    </lineage>
</organism>
<gene>
    <name evidence="2" type="ORF">EWM64_g2118</name>
</gene>
<name>A0A4Z0A596_9AGAM</name>
<evidence type="ECO:0000313" key="3">
    <source>
        <dbReference type="Proteomes" id="UP000298061"/>
    </source>
</evidence>
<comment type="caution">
    <text evidence="2">The sequence shown here is derived from an EMBL/GenBank/DDBJ whole genome shotgun (WGS) entry which is preliminary data.</text>
</comment>
<feature type="compositionally biased region" description="Basic and acidic residues" evidence="1">
    <location>
        <begin position="52"/>
        <end position="65"/>
    </location>
</feature>
<dbReference type="EMBL" id="SFCI01000163">
    <property type="protein sequence ID" value="TFY81895.1"/>
    <property type="molecule type" value="Genomic_DNA"/>
</dbReference>
<keyword evidence="3" id="KW-1185">Reference proteome</keyword>
<accession>A0A4Z0A596</accession>
<feature type="region of interest" description="Disordered" evidence="1">
    <location>
        <begin position="22"/>
        <end position="65"/>
    </location>
</feature>
<evidence type="ECO:0000256" key="1">
    <source>
        <dbReference type="SAM" id="MobiDB-lite"/>
    </source>
</evidence>